<organism evidence="2 3">
    <name type="scientific">Fibrella aestuarina BUZ 2</name>
    <dbReference type="NCBI Taxonomy" id="1166018"/>
    <lineage>
        <taxon>Bacteria</taxon>
        <taxon>Pseudomonadati</taxon>
        <taxon>Bacteroidota</taxon>
        <taxon>Cytophagia</taxon>
        <taxon>Cytophagales</taxon>
        <taxon>Spirosomataceae</taxon>
        <taxon>Fibrella</taxon>
    </lineage>
</organism>
<evidence type="ECO:0000313" key="3">
    <source>
        <dbReference type="Proteomes" id="UP000011058"/>
    </source>
</evidence>
<dbReference type="KEGG" id="fae:FAES_4191"/>
<sequence length="227" mass="24623">MNRLCLLLLLLPSLLFAQHDSVQTLRRQDLKPIGNDLVPDYRGPYYGSTVSTQYTYDGLDIIARHLVPYIQASGDPDAIREINAYIRNRHTGGWLIAGGVATMVVGTVMVASNAPNADGKFTTQQPYICPTGLACGYSGGVVYGGQQAGAVTVPDNQRKNAFGAGFAVLLGGGILTGIDWGLNLPGQHVRRAVQYYNRSLRQEQRVSWRLQPGTITTAAGLTLRSRF</sequence>
<dbReference type="EMBL" id="HE796683">
    <property type="protein sequence ID" value="CCH02191.1"/>
    <property type="molecule type" value="Genomic_DNA"/>
</dbReference>
<dbReference type="OrthoDB" id="955427at2"/>
<gene>
    <name evidence="2" type="ORF">FAES_4191</name>
</gene>
<dbReference type="RefSeq" id="WP_015333290.1">
    <property type="nucleotide sequence ID" value="NC_020054.1"/>
</dbReference>
<keyword evidence="3" id="KW-1185">Reference proteome</keyword>
<dbReference type="PATRIC" id="fig|1166018.3.peg.1146"/>
<name>I0KDI8_9BACT</name>
<dbReference type="Proteomes" id="UP000011058">
    <property type="component" value="Chromosome"/>
</dbReference>
<accession>I0KDI8</accession>
<dbReference type="eggNOG" id="ENOG5033NTG">
    <property type="taxonomic scope" value="Bacteria"/>
</dbReference>
<feature type="signal peptide" evidence="1">
    <location>
        <begin position="1"/>
        <end position="17"/>
    </location>
</feature>
<protein>
    <submittedName>
        <fullName evidence="2">Uncharacterized protein</fullName>
    </submittedName>
</protein>
<feature type="chain" id="PRO_5003631350" evidence="1">
    <location>
        <begin position="18"/>
        <end position="227"/>
    </location>
</feature>
<dbReference type="HOGENOM" id="CLU_1165248_0_0_10"/>
<evidence type="ECO:0000313" key="2">
    <source>
        <dbReference type="EMBL" id="CCH02191.1"/>
    </source>
</evidence>
<reference evidence="2 3" key="1">
    <citation type="journal article" date="2012" name="J. Bacteriol.">
        <title>Genome Sequence of Fibrella aestuarina BUZ 2T, a Filamentous Marine Bacterium.</title>
        <authorList>
            <person name="Filippini M."/>
            <person name="Qi W."/>
            <person name="Blom J."/>
            <person name="Goesmann A."/>
            <person name="Smits T.H."/>
            <person name="Bagheri H.C."/>
        </authorList>
    </citation>
    <scope>NUCLEOTIDE SEQUENCE [LARGE SCALE GENOMIC DNA]</scope>
    <source>
        <strain evidence="3">BUZ 2T</strain>
    </source>
</reference>
<dbReference type="AlphaFoldDB" id="I0KDI8"/>
<proteinExistence type="predicted"/>
<evidence type="ECO:0000256" key="1">
    <source>
        <dbReference type="SAM" id="SignalP"/>
    </source>
</evidence>
<keyword evidence="1" id="KW-0732">Signal</keyword>